<feature type="non-terminal residue" evidence="2">
    <location>
        <position position="70"/>
    </location>
</feature>
<accession>A0AA38CCK8</accession>
<dbReference type="Proteomes" id="UP000824469">
    <property type="component" value="Unassembled WGS sequence"/>
</dbReference>
<feature type="region of interest" description="Disordered" evidence="1">
    <location>
        <begin position="1"/>
        <end position="70"/>
    </location>
</feature>
<feature type="compositionally biased region" description="Polar residues" evidence="1">
    <location>
        <begin position="11"/>
        <end position="22"/>
    </location>
</feature>
<proteinExistence type="predicted"/>
<name>A0AA38CCK8_TAXCH</name>
<evidence type="ECO:0000313" key="3">
    <source>
        <dbReference type="Proteomes" id="UP000824469"/>
    </source>
</evidence>
<evidence type="ECO:0000256" key="1">
    <source>
        <dbReference type="SAM" id="MobiDB-lite"/>
    </source>
</evidence>
<reference evidence="2 3" key="1">
    <citation type="journal article" date="2021" name="Nat. Plants">
        <title>The Taxus genome provides insights into paclitaxel biosynthesis.</title>
        <authorList>
            <person name="Xiong X."/>
            <person name="Gou J."/>
            <person name="Liao Q."/>
            <person name="Li Y."/>
            <person name="Zhou Q."/>
            <person name="Bi G."/>
            <person name="Li C."/>
            <person name="Du R."/>
            <person name="Wang X."/>
            <person name="Sun T."/>
            <person name="Guo L."/>
            <person name="Liang H."/>
            <person name="Lu P."/>
            <person name="Wu Y."/>
            <person name="Zhang Z."/>
            <person name="Ro D.K."/>
            <person name="Shang Y."/>
            <person name="Huang S."/>
            <person name="Yan J."/>
        </authorList>
    </citation>
    <scope>NUCLEOTIDE SEQUENCE [LARGE SCALE GENOMIC DNA]</scope>
    <source>
        <strain evidence="2">Ta-2019</strain>
    </source>
</reference>
<feature type="non-terminal residue" evidence="2">
    <location>
        <position position="1"/>
    </location>
</feature>
<dbReference type="AlphaFoldDB" id="A0AA38CCK8"/>
<keyword evidence="3" id="KW-1185">Reference proteome</keyword>
<comment type="caution">
    <text evidence="2">The sequence shown here is derived from an EMBL/GenBank/DDBJ whole genome shotgun (WGS) entry which is preliminary data.</text>
</comment>
<gene>
    <name evidence="2" type="ORF">KI387_029749</name>
</gene>
<organism evidence="2 3">
    <name type="scientific">Taxus chinensis</name>
    <name type="common">Chinese yew</name>
    <name type="synonym">Taxus wallichiana var. chinensis</name>
    <dbReference type="NCBI Taxonomy" id="29808"/>
    <lineage>
        <taxon>Eukaryota</taxon>
        <taxon>Viridiplantae</taxon>
        <taxon>Streptophyta</taxon>
        <taxon>Embryophyta</taxon>
        <taxon>Tracheophyta</taxon>
        <taxon>Spermatophyta</taxon>
        <taxon>Pinopsida</taxon>
        <taxon>Pinidae</taxon>
        <taxon>Conifers II</taxon>
        <taxon>Cupressales</taxon>
        <taxon>Taxaceae</taxon>
        <taxon>Taxus</taxon>
    </lineage>
</organism>
<protein>
    <submittedName>
        <fullName evidence="2">Uncharacterized protein</fullName>
    </submittedName>
</protein>
<evidence type="ECO:0000313" key="2">
    <source>
        <dbReference type="EMBL" id="KAH9298067.1"/>
    </source>
</evidence>
<sequence length="70" mass="7341">NSSELAAAVSGGTNSPASSSIHINDKRRTSHIQNRAEYLSLSNKSGQGNDGKTDYGVAINNKGRHSGNQN</sequence>
<dbReference type="EMBL" id="JAHRHJ020000010">
    <property type="protein sequence ID" value="KAH9298067.1"/>
    <property type="molecule type" value="Genomic_DNA"/>
</dbReference>